<feature type="compositionally biased region" description="Polar residues" evidence="1">
    <location>
        <begin position="127"/>
        <end position="141"/>
    </location>
</feature>
<proteinExistence type="predicted"/>
<sequence length="264" mass="25855">MRSIRIASAALFAAAVLSVTAPAALADDAGIGDGGQTDSSRSDSGLSGGGRSDTGQADSGRSDRGLSDISPSDITPSDISPTDSGRSDTGQADSGRNDSSPSGIGPSSSGRNDWGSGDGGRDEGSGHNITSFGFTVSPTTVSPGGTVTLNATGCEAPTVRVTAPVFDDVTLTAGRSATATVFPDAKPGARYTVTFECKGERGTTTLTISGGGATPAPVRQGVQAGVGGSLSRLDATQLIAGTALVAGALGAGVYAARRRSGTRG</sequence>
<feature type="region of interest" description="Disordered" evidence="1">
    <location>
        <begin position="26"/>
        <end position="141"/>
    </location>
</feature>
<evidence type="ECO:0000313" key="5">
    <source>
        <dbReference type="Proteomes" id="UP000283128"/>
    </source>
</evidence>
<dbReference type="OrthoDB" id="4332523at2"/>
<dbReference type="AlphaFoldDB" id="A0A3S2W0I1"/>
<feature type="chain" id="PRO_5018685879" description="Lipoprotein" evidence="3">
    <location>
        <begin position="27"/>
        <end position="264"/>
    </location>
</feature>
<organism evidence="4 5">
    <name type="scientific">Streptomyces antnestii</name>
    <dbReference type="NCBI Taxonomy" id="2494256"/>
    <lineage>
        <taxon>Bacteria</taxon>
        <taxon>Bacillati</taxon>
        <taxon>Actinomycetota</taxon>
        <taxon>Actinomycetes</taxon>
        <taxon>Kitasatosporales</taxon>
        <taxon>Streptomycetaceae</taxon>
        <taxon>Streptomyces</taxon>
    </lineage>
</organism>
<evidence type="ECO:0000256" key="3">
    <source>
        <dbReference type="SAM" id="SignalP"/>
    </source>
</evidence>
<dbReference type="RefSeq" id="WP_127830093.1">
    <property type="nucleotide sequence ID" value="NZ_RZYA01000011.1"/>
</dbReference>
<name>A0A3S2W0I1_9ACTN</name>
<feature type="compositionally biased region" description="Low complexity" evidence="1">
    <location>
        <begin position="36"/>
        <end position="45"/>
    </location>
</feature>
<evidence type="ECO:0000256" key="2">
    <source>
        <dbReference type="SAM" id="Phobius"/>
    </source>
</evidence>
<keyword evidence="2" id="KW-1133">Transmembrane helix</keyword>
<keyword evidence="2" id="KW-0812">Transmembrane</keyword>
<dbReference type="EMBL" id="RZYA01000011">
    <property type="protein sequence ID" value="RVU22224.1"/>
    <property type="molecule type" value="Genomic_DNA"/>
</dbReference>
<protein>
    <recommendedName>
        <fullName evidence="6">Lipoprotein</fullName>
    </recommendedName>
</protein>
<feature type="transmembrane region" description="Helical" evidence="2">
    <location>
        <begin position="238"/>
        <end position="256"/>
    </location>
</feature>
<evidence type="ECO:0008006" key="6">
    <source>
        <dbReference type="Google" id="ProtNLM"/>
    </source>
</evidence>
<evidence type="ECO:0000256" key="1">
    <source>
        <dbReference type="SAM" id="MobiDB-lite"/>
    </source>
</evidence>
<keyword evidence="3" id="KW-0732">Signal</keyword>
<accession>A0A3S2W0I1</accession>
<reference evidence="4 5" key="1">
    <citation type="submission" date="2019-01" db="EMBL/GenBank/DDBJ databases">
        <title>Genome sequences of Streptomyces and Rhizobium isolates collected from root and soil.</title>
        <authorList>
            <person name="Chhettri S."/>
            <person name="Sevigny J.L."/>
            <person name="Sen A."/>
            <person name="Ennis N."/>
            <person name="Tisa L."/>
        </authorList>
    </citation>
    <scope>NUCLEOTIDE SEQUENCE [LARGE SCALE GENOMIC DNA]</scope>
    <source>
        <strain evidence="4 5">San01</strain>
    </source>
</reference>
<feature type="compositionally biased region" description="Polar residues" evidence="1">
    <location>
        <begin position="87"/>
        <end position="98"/>
    </location>
</feature>
<gene>
    <name evidence="4" type="ORF">EOT10_22485</name>
</gene>
<keyword evidence="5" id="KW-1185">Reference proteome</keyword>
<evidence type="ECO:0000313" key="4">
    <source>
        <dbReference type="EMBL" id="RVU22224.1"/>
    </source>
</evidence>
<feature type="signal peptide" evidence="3">
    <location>
        <begin position="1"/>
        <end position="26"/>
    </location>
</feature>
<comment type="caution">
    <text evidence="4">The sequence shown here is derived from an EMBL/GenBank/DDBJ whole genome shotgun (WGS) entry which is preliminary data.</text>
</comment>
<keyword evidence="2" id="KW-0472">Membrane</keyword>
<feature type="compositionally biased region" description="Low complexity" evidence="1">
    <location>
        <begin position="67"/>
        <end position="84"/>
    </location>
</feature>
<feature type="compositionally biased region" description="Low complexity" evidence="1">
    <location>
        <begin position="99"/>
        <end position="110"/>
    </location>
</feature>
<dbReference type="Proteomes" id="UP000283128">
    <property type="component" value="Unassembled WGS sequence"/>
</dbReference>